<evidence type="ECO:0008006" key="3">
    <source>
        <dbReference type="Google" id="ProtNLM"/>
    </source>
</evidence>
<dbReference type="EMBL" id="QWLB01000009">
    <property type="protein sequence ID" value="RIH93130.1"/>
    <property type="molecule type" value="Genomic_DNA"/>
</dbReference>
<dbReference type="Proteomes" id="UP000266178">
    <property type="component" value="Unassembled WGS sequence"/>
</dbReference>
<evidence type="ECO:0000313" key="1">
    <source>
        <dbReference type="EMBL" id="RIH93130.1"/>
    </source>
</evidence>
<organism evidence="1 2">
    <name type="scientific">Meiothermus granaticius NBRC 107808</name>
    <dbReference type="NCBI Taxonomy" id="1227551"/>
    <lineage>
        <taxon>Bacteria</taxon>
        <taxon>Thermotogati</taxon>
        <taxon>Deinococcota</taxon>
        <taxon>Deinococci</taxon>
        <taxon>Thermales</taxon>
        <taxon>Thermaceae</taxon>
        <taxon>Meiothermus</taxon>
    </lineage>
</organism>
<reference evidence="1 2" key="1">
    <citation type="submission" date="2018-08" db="EMBL/GenBank/DDBJ databases">
        <title>Meiothermus granaticius genome AF-68 sequencing project.</title>
        <authorList>
            <person name="Da Costa M.S."/>
            <person name="Albuquerque L."/>
            <person name="Raposo P."/>
            <person name="Froufe H.J.C."/>
            <person name="Barroso C.S."/>
            <person name="Egas C."/>
        </authorList>
    </citation>
    <scope>NUCLEOTIDE SEQUENCE [LARGE SCALE GENOMIC DNA]</scope>
    <source>
        <strain evidence="1 2">AF-68</strain>
    </source>
</reference>
<proteinExistence type="predicted"/>
<comment type="caution">
    <text evidence="1">The sequence shown here is derived from an EMBL/GenBank/DDBJ whole genome shotgun (WGS) entry which is preliminary data.</text>
</comment>
<gene>
    <name evidence="1" type="ORF">Mgrana_00928</name>
</gene>
<evidence type="ECO:0000313" key="2">
    <source>
        <dbReference type="Proteomes" id="UP000266178"/>
    </source>
</evidence>
<keyword evidence="2" id="KW-1185">Reference proteome</keyword>
<protein>
    <recommendedName>
        <fullName evidence="3">CopG family transcriptional regulator</fullName>
    </recommendedName>
</protein>
<dbReference type="AlphaFoldDB" id="A0A399FAH1"/>
<name>A0A399FAH1_9DEIN</name>
<sequence length="85" mass="9176">MATSAGKVKVTLTLDLEVVRAYRLAAARKGLRDNQVVEEALRAQLGVGAMEALLKAAPRMDEAQAVQAANEELRAYRKARGKAKP</sequence>
<dbReference type="RefSeq" id="WP_147021203.1">
    <property type="nucleotide sequence ID" value="NZ_BJXM01000018.1"/>
</dbReference>
<dbReference type="OrthoDB" id="5193402at2"/>
<accession>A0A399FAH1</accession>